<sequence length="69" mass="8274">MRNTDFILNIYEKKNSLSKIATQLLYGENFTIQKNYTNWIKIKSKYDNYIGCIKKKKFKPKVINTHKVN</sequence>
<dbReference type="AlphaFoldDB" id="A0A382NTM0"/>
<dbReference type="Gene3D" id="2.30.30.40">
    <property type="entry name" value="SH3 Domains"/>
    <property type="match status" value="1"/>
</dbReference>
<gene>
    <name evidence="2" type="ORF">METZ01_LOCUS315775</name>
</gene>
<dbReference type="EMBL" id="UINC01101809">
    <property type="protein sequence ID" value="SVC62921.1"/>
    <property type="molecule type" value="Genomic_DNA"/>
</dbReference>
<feature type="domain" description="Bacterial dipeptidyl-peptidase SH3" evidence="1">
    <location>
        <begin position="18"/>
        <end position="51"/>
    </location>
</feature>
<organism evidence="2">
    <name type="scientific">marine metagenome</name>
    <dbReference type="NCBI Taxonomy" id="408172"/>
    <lineage>
        <taxon>unclassified sequences</taxon>
        <taxon>metagenomes</taxon>
        <taxon>ecological metagenomes</taxon>
    </lineage>
</organism>
<name>A0A382NTM0_9ZZZZ</name>
<feature type="non-terminal residue" evidence="2">
    <location>
        <position position="1"/>
    </location>
</feature>
<dbReference type="InterPro" id="IPR041382">
    <property type="entry name" value="SH3_16"/>
</dbReference>
<protein>
    <recommendedName>
        <fullName evidence="1">Bacterial dipeptidyl-peptidase SH3 domain-containing protein</fullName>
    </recommendedName>
</protein>
<feature type="non-terminal residue" evidence="2">
    <location>
        <position position="69"/>
    </location>
</feature>
<accession>A0A382NTM0</accession>
<evidence type="ECO:0000313" key="2">
    <source>
        <dbReference type="EMBL" id="SVC62921.1"/>
    </source>
</evidence>
<evidence type="ECO:0000259" key="1">
    <source>
        <dbReference type="Pfam" id="PF18348"/>
    </source>
</evidence>
<proteinExistence type="predicted"/>
<reference evidence="2" key="1">
    <citation type="submission" date="2018-05" db="EMBL/GenBank/DDBJ databases">
        <authorList>
            <person name="Lanie J.A."/>
            <person name="Ng W.-L."/>
            <person name="Kazmierczak K.M."/>
            <person name="Andrzejewski T.M."/>
            <person name="Davidsen T.M."/>
            <person name="Wayne K.J."/>
            <person name="Tettelin H."/>
            <person name="Glass J.I."/>
            <person name="Rusch D."/>
            <person name="Podicherti R."/>
            <person name="Tsui H.-C.T."/>
            <person name="Winkler M.E."/>
        </authorList>
    </citation>
    <scope>NUCLEOTIDE SEQUENCE</scope>
</reference>
<dbReference type="Pfam" id="PF18348">
    <property type="entry name" value="SH3_16"/>
    <property type="match status" value="1"/>
</dbReference>